<organism evidence="3 4">
    <name type="scientific">Coemansia reversa (strain ATCC 12441 / NRRL 1564)</name>
    <dbReference type="NCBI Taxonomy" id="763665"/>
    <lineage>
        <taxon>Eukaryota</taxon>
        <taxon>Fungi</taxon>
        <taxon>Fungi incertae sedis</taxon>
        <taxon>Zoopagomycota</taxon>
        <taxon>Kickxellomycotina</taxon>
        <taxon>Kickxellomycetes</taxon>
        <taxon>Kickxellales</taxon>
        <taxon>Kickxellaceae</taxon>
        <taxon>Coemansia</taxon>
    </lineage>
</organism>
<evidence type="ECO:0000256" key="1">
    <source>
        <dbReference type="SAM" id="Coils"/>
    </source>
</evidence>
<evidence type="ECO:0000313" key="3">
    <source>
        <dbReference type="EMBL" id="PIA14480.1"/>
    </source>
</evidence>
<proteinExistence type="predicted"/>
<dbReference type="InterPro" id="IPR022091">
    <property type="entry name" value="TMF_TATA-bd"/>
</dbReference>
<dbReference type="PANTHER" id="PTHR46515">
    <property type="entry name" value="TATA ELEMENT MODULATORY FACTOR TMF1"/>
    <property type="match status" value="1"/>
</dbReference>
<reference evidence="3 4" key="1">
    <citation type="journal article" date="2015" name="Genome Biol. Evol.">
        <title>Phylogenomic analyses indicate that early fungi evolved digesting cell walls of algal ancestors of land plants.</title>
        <authorList>
            <person name="Chang Y."/>
            <person name="Wang S."/>
            <person name="Sekimoto S."/>
            <person name="Aerts A.L."/>
            <person name="Choi C."/>
            <person name="Clum A."/>
            <person name="LaButti K.M."/>
            <person name="Lindquist E.A."/>
            <person name="Yee Ngan C."/>
            <person name="Ohm R.A."/>
            <person name="Salamov A.A."/>
            <person name="Grigoriev I.V."/>
            <person name="Spatafora J.W."/>
            <person name="Berbee M.L."/>
        </authorList>
    </citation>
    <scope>NUCLEOTIDE SEQUENCE [LARGE SCALE GENOMIC DNA]</scope>
    <source>
        <strain evidence="3 4">NRRL 1564</strain>
    </source>
</reference>
<keyword evidence="4" id="KW-1185">Reference proteome</keyword>
<evidence type="ECO:0000259" key="2">
    <source>
        <dbReference type="Pfam" id="PF12325"/>
    </source>
</evidence>
<protein>
    <recommendedName>
        <fullName evidence="2">TATA element modulatory factor 1 TATA binding domain-containing protein</fullName>
    </recommendedName>
</protein>
<dbReference type="GO" id="GO:0005794">
    <property type="term" value="C:Golgi apparatus"/>
    <property type="evidence" value="ECO:0007669"/>
    <property type="project" value="TreeGrafter"/>
</dbReference>
<gene>
    <name evidence="3" type="ORF">COEREDRAFT_46884</name>
</gene>
<keyword evidence="1" id="KW-0175">Coiled coil</keyword>
<dbReference type="EMBL" id="KZ303517">
    <property type="protein sequence ID" value="PIA14480.1"/>
    <property type="molecule type" value="Genomic_DNA"/>
</dbReference>
<feature type="domain" description="TATA element modulatory factor 1 TATA binding" evidence="2">
    <location>
        <begin position="4"/>
        <end position="64"/>
    </location>
</feature>
<dbReference type="OrthoDB" id="74178at2759"/>
<dbReference type="STRING" id="763665.A0A2G5B646"/>
<feature type="coiled-coil region" evidence="1">
    <location>
        <begin position="8"/>
        <end position="56"/>
    </location>
</feature>
<dbReference type="Pfam" id="PF12325">
    <property type="entry name" value="TMF_TATA_bd"/>
    <property type="match status" value="1"/>
</dbReference>
<dbReference type="Proteomes" id="UP000242474">
    <property type="component" value="Unassembled WGS sequence"/>
</dbReference>
<name>A0A2G5B646_COERN</name>
<sequence>MSVELDLLRTESAKRNELDKELEVLRHRHQTALEMLGEKTEELMDLQADMAEIKQVYKNQLQSLLPEKQ</sequence>
<accession>A0A2G5B646</accession>
<dbReference type="AlphaFoldDB" id="A0A2G5B646"/>
<dbReference type="GO" id="GO:0005783">
    <property type="term" value="C:endoplasmic reticulum"/>
    <property type="evidence" value="ECO:0007669"/>
    <property type="project" value="TreeGrafter"/>
</dbReference>
<dbReference type="InterPro" id="IPR052602">
    <property type="entry name" value="Growth_transcription_reg"/>
</dbReference>
<evidence type="ECO:0000313" key="4">
    <source>
        <dbReference type="Proteomes" id="UP000242474"/>
    </source>
</evidence>
<dbReference type="PANTHER" id="PTHR46515:SF1">
    <property type="entry name" value="TATA ELEMENT MODULATORY FACTOR"/>
    <property type="match status" value="1"/>
</dbReference>